<keyword evidence="3 4" id="KW-0413">Isomerase</keyword>
<sequence length="279" mass="30267">MRLLIPSKINSMSNNLINASSQDGAHISVSLDGGHLCSWRTADGVEHLYLSPLTKMGAGAAIRGGIPIIFPQFASKGDLPKHGFARNSLWRLCASGDGFMQLTLSDSVETRALFPHAFTLTLNITFSARTLNAELAVTNTGTDAFTFTSALHTYLATPIADTALRGLQGCRYIDTTDKTCERNGIFEDTLLQVNNEVDSVFLQADKAVELLSPQKNIAISKTGFPDLVVWNPWQTLCAQIADLPDDAYQQFICVEAALVAVPMTLLAGESWVGSQRLEM</sequence>
<dbReference type="InterPro" id="IPR008183">
    <property type="entry name" value="Aldose_1/G6P_1-epimerase"/>
</dbReference>
<gene>
    <name evidence="6" type="ORF">GEV47_07600</name>
</gene>
<comment type="catalytic activity">
    <reaction evidence="1">
        <text>alpha-D-glucose 6-phosphate = beta-D-glucose 6-phosphate</text>
        <dbReference type="Rhea" id="RHEA:16249"/>
        <dbReference type="ChEBI" id="CHEBI:58225"/>
        <dbReference type="ChEBI" id="CHEBI:58247"/>
        <dbReference type="EC" id="5.1.3.15"/>
    </reaction>
</comment>
<dbReference type="InterPro" id="IPR011013">
    <property type="entry name" value="Gal_mutarotase_sf_dom"/>
</dbReference>
<dbReference type="PANTHER" id="PTHR11122:SF13">
    <property type="entry name" value="GLUCOSE-6-PHOSPHATE 1-EPIMERASE"/>
    <property type="match status" value="1"/>
</dbReference>
<keyword evidence="7" id="KW-1185">Reference proteome</keyword>
<evidence type="ECO:0000313" key="7">
    <source>
        <dbReference type="Proteomes" id="UP000451565"/>
    </source>
</evidence>
<dbReference type="GO" id="GO:0005737">
    <property type="term" value="C:cytoplasm"/>
    <property type="evidence" value="ECO:0007669"/>
    <property type="project" value="TreeGrafter"/>
</dbReference>
<dbReference type="PIRSF" id="PIRSF016020">
    <property type="entry name" value="PHexose_mutarotase"/>
    <property type="match status" value="1"/>
</dbReference>
<organism evidence="6 7">
    <name type="scientific">Glaciimonas soli</name>
    <dbReference type="NCBI Taxonomy" id="2590999"/>
    <lineage>
        <taxon>Bacteria</taxon>
        <taxon>Pseudomonadati</taxon>
        <taxon>Pseudomonadota</taxon>
        <taxon>Betaproteobacteria</taxon>
        <taxon>Burkholderiales</taxon>
        <taxon>Oxalobacteraceae</taxon>
        <taxon>Glaciimonas</taxon>
    </lineage>
</organism>
<dbReference type="InterPro" id="IPR025532">
    <property type="entry name" value="G6P_1-epimerase"/>
</dbReference>
<feature type="active site" evidence="5">
    <location>
        <position position="152"/>
    </location>
</feature>
<protein>
    <recommendedName>
        <fullName evidence="4">Putative glucose-6-phosphate 1-epimerase</fullName>
        <ecNumber evidence="4">5.1.3.15</ecNumber>
    </recommendedName>
</protein>
<reference evidence="6 7" key="1">
    <citation type="submission" date="2019-10" db="EMBL/GenBank/DDBJ databases">
        <title>Glaciimonas soli sp. nov., a psychrophilic bacterium isolated from the forest soil of a high elevation mountain in Taiwan.</title>
        <authorList>
            <person name="Wang L.-T."/>
            <person name="Shieh W.Y."/>
        </authorList>
    </citation>
    <scope>NUCLEOTIDE SEQUENCE [LARGE SCALE GENOMIC DNA]</scope>
    <source>
        <strain evidence="6 7">GS1</strain>
    </source>
</reference>
<dbReference type="OrthoDB" id="9790727at2"/>
<dbReference type="EMBL" id="WINI01000003">
    <property type="protein sequence ID" value="MQR00545.1"/>
    <property type="molecule type" value="Genomic_DNA"/>
</dbReference>
<dbReference type="EC" id="5.1.3.15" evidence="4"/>
<dbReference type="InterPro" id="IPR014718">
    <property type="entry name" value="GH-type_carb-bd"/>
</dbReference>
<evidence type="ECO:0000256" key="1">
    <source>
        <dbReference type="ARBA" id="ARBA00001096"/>
    </source>
</evidence>
<proteinExistence type="inferred from homology"/>
<evidence type="ECO:0000256" key="2">
    <source>
        <dbReference type="ARBA" id="ARBA00005866"/>
    </source>
</evidence>
<dbReference type="GO" id="GO:0030246">
    <property type="term" value="F:carbohydrate binding"/>
    <property type="evidence" value="ECO:0007669"/>
    <property type="project" value="UniProtKB-UniRule"/>
</dbReference>
<comment type="caution">
    <text evidence="6">The sequence shown here is derived from an EMBL/GenBank/DDBJ whole genome shotgun (WGS) entry which is preliminary data.</text>
</comment>
<dbReference type="GO" id="GO:0005975">
    <property type="term" value="P:carbohydrate metabolic process"/>
    <property type="evidence" value="ECO:0007669"/>
    <property type="project" value="InterPro"/>
</dbReference>
<accession>A0A843YM60</accession>
<dbReference type="PANTHER" id="PTHR11122">
    <property type="entry name" value="APOSPORY-ASSOCIATED PROTEIN C-RELATED"/>
    <property type="match status" value="1"/>
</dbReference>
<dbReference type="Pfam" id="PF01263">
    <property type="entry name" value="Aldose_epim"/>
    <property type="match status" value="1"/>
</dbReference>
<dbReference type="SUPFAM" id="SSF74650">
    <property type="entry name" value="Galactose mutarotase-like"/>
    <property type="match status" value="1"/>
</dbReference>
<evidence type="ECO:0000256" key="3">
    <source>
        <dbReference type="ARBA" id="ARBA00023235"/>
    </source>
</evidence>
<evidence type="ECO:0000256" key="4">
    <source>
        <dbReference type="PIRNR" id="PIRNR016020"/>
    </source>
</evidence>
<dbReference type="Gene3D" id="2.70.98.10">
    <property type="match status" value="1"/>
</dbReference>
<dbReference type="AlphaFoldDB" id="A0A843YM60"/>
<dbReference type="CDD" id="cd09020">
    <property type="entry name" value="D-hex-6-P-epi_like"/>
    <property type="match status" value="1"/>
</dbReference>
<evidence type="ECO:0000313" key="6">
    <source>
        <dbReference type="EMBL" id="MQR00545.1"/>
    </source>
</evidence>
<dbReference type="GO" id="GO:0047938">
    <property type="term" value="F:glucose-6-phosphate 1-epimerase activity"/>
    <property type="evidence" value="ECO:0007669"/>
    <property type="project" value="UniProtKB-UniRule"/>
</dbReference>
<name>A0A843YM60_9BURK</name>
<dbReference type="Proteomes" id="UP000451565">
    <property type="component" value="Unassembled WGS sequence"/>
</dbReference>
<feature type="active site" evidence="5">
    <location>
        <position position="255"/>
    </location>
</feature>
<evidence type="ECO:0000256" key="5">
    <source>
        <dbReference type="PIRSR" id="PIRSR016020-1"/>
    </source>
</evidence>
<comment type="similarity">
    <text evidence="2 4">Belongs to the glucose-6-phosphate 1-epimerase family.</text>
</comment>